<evidence type="ECO:0000256" key="2">
    <source>
        <dbReference type="ARBA" id="ARBA00022963"/>
    </source>
</evidence>
<keyword evidence="3 4" id="KW-0443">Lipid metabolism</keyword>
<keyword evidence="8" id="KW-1185">Reference proteome</keyword>
<proteinExistence type="inferred from homology"/>
<evidence type="ECO:0000313" key="8">
    <source>
        <dbReference type="Proteomes" id="UP000076580"/>
    </source>
</evidence>
<evidence type="ECO:0000256" key="3">
    <source>
        <dbReference type="ARBA" id="ARBA00023098"/>
    </source>
</evidence>
<dbReference type="SUPFAM" id="SSF53474">
    <property type="entry name" value="alpha/beta-Hydrolases"/>
    <property type="match status" value="1"/>
</dbReference>
<dbReference type="GeneID" id="63712680"/>
<sequence length="534" mass="57955">MSLKLFSNRPCIPNMPPEQDVELESLSDRSDVSEASDLSDQPDSPLVAPVVTQRQWPRPRWLAPVKPSTLRASTALVARRPVASLLLLVAAAYVLSCVLRRVPLLASPLPPYTGPHAVGSVDVEVPLPTPRLISHTTFDATGKPAFELESVLFTFYYPVDAAVGPSLPARPWMPKPISLTAEGYAKFAHANIFLIRQLFTLALWLIVGGITVPSRVDAPLLSSPEPLPVVVFSHGMASSRTDYTAYLGELASRGHVVAAVEHRDGSCPGTLVIVPGKQDRRLLHFSATELRSVPPMDAQRLKAEQLAFREAEVFEVVRLLDTINAGNASDVAASNSRPEGRTLHAWTSRLDLTRLTLGGHSYGATLALQALARAPFPVAGGIVLDPGKSSGPLNPNASVPILVVHSDSWSRQPSLFFGRPHFDVVRRLVRGILNRTGAAWFVTALGTSHPSVSDAPLIEPLLLRWATGASMDAREALKGYVAVSVDFLRFLRTGKPEGLLAEPVTHDTYASWVSEERMQSFQLARLWKIHVSSA</sequence>
<dbReference type="EMBL" id="LAYC01000001">
    <property type="protein sequence ID" value="KYK58910.1"/>
    <property type="molecule type" value="Genomic_DNA"/>
</dbReference>
<dbReference type="PIRSF" id="PIRSF018169">
    <property type="entry name" value="PAF_acetylhydrolase"/>
    <property type="match status" value="1"/>
</dbReference>
<keyword evidence="1 4" id="KW-0378">Hydrolase</keyword>
<dbReference type="GO" id="GO:0016042">
    <property type="term" value="P:lipid catabolic process"/>
    <property type="evidence" value="ECO:0007669"/>
    <property type="project" value="UniProtKB-KW"/>
</dbReference>
<evidence type="ECO:0000313" key="7">
    <source>
        <dbReference type="EMBL" id="KYK58910.1"/>
    </source>
</evidence>
<feature type="active site" description="Charge relay system" evidence="5">
    <location>
        <position position="385"/>
    </location>
</feature>
<reference evidence="7 8" key="1">
    <citation type="journal article" date="2016" name="Sci. Rep.">
        <title>Insights into Adaptations to a Near-Obligate Nematode Endoparasitic Lifestyle from the Finished Genome of Drechmeria coniospora.</title>
        <authorList>
            <person name="Zhang L."/>
            <person name="Zhou Z."/>
            <person name="Guo Q."/>
            <person name="Fokkens L."/>
            <person name="Miskei M."/>
            <person name="Pocsi I."/>
            <person name="Zhang W."/>
            <person name="Chen M."/>
            <person name="Wang L."/>
            <person name="Sun Y."/>
            <person name="Donzelli B.G."/>
            <person name="Gibson D.M."/>
            <person name="Nelson D.R."/>
            <person name="Luo J.G."/>
            <person name="Rep M."/>
            <person name="Liu H."/>
            <person name="Yang S."/>
            <person name="Wang J."/>
            <person name="Krasnoff S.B."/>
            <person name="Xu Y."/>
            <person name="Molnar I."/>
            <person name="Lin M."/>
        </authorList>
    </citation>
    <scope>NUCLEOTIDE SEQUENCE [LARGE SCALE GENOMIC DNA]</scope>
    <source>
        <strain evidence="7 8">ARSEF 6962</strain>
    </source>
</reference>
<dbReference type="AlphaFoldDB" id="A0A151GP96"/>
<organism evidence="7 8">
    <name type="scientific">Drechmeria coniospora</name>
    <name type="common">Nematophagous fungus</name>
    <name type="synonym">Meria coniospora</name>
    <dbReference type="NCBI Taxonomy" id="98403"/>
    <lineage>
        <taxon>Eukaryota</taxon>
        <taxon>Fungi</taxon>
        <taxon>Dikarya</taxon>
        <taxon>Ascomycota</taxon>
        <taxon>Pezizomycotina</taxon>
        <taxon>Sordariomycetes</taxon>
        <taxon>Hypocreomycetidae</taxon>
        <taxon>Hypocreales</taxon>
        <taxon>Ophiocordycipitaceae</taxon>
        <taxon>Drechmeria</taxon>
    </lineage>
</organism>
<evidence type="ECO:0000256" key="4">
    <source>
        <dbReference type="PIRNR" id="PIRNR018169"/>
    </source>
</evidence>
<dbReference type="InParanoid" id="A0A151GP96"/>
<feature type="region of interest" description="Disordered" evidence="6">
    <location>
        <begin position="1"/>
        <end position="46"/>
    </location>
</feature>
<dbReference type="STRING" id="98403.A0A151GP96"/>
<dbReference type="GO" id="GO:0003847">
    <property type="term" value="F:1-alkyl-2-acetylglycerophosphocholine esterase activity"/>
    <property type="evidence" value="ECO:0007669"/>
    <property type="project" value="UniProtKB-UniRule"/>
</dbReference>
<dbReference type="InterPro" id="IPR029058">
    <property type="entry name" value="AB_hydrolase_fold"/>
</dbReference>
<dbReference type="PANTHER" id="PTHR10272:SF11">
    <property type="entry name" value="PHOSPHOLIPASE-RELATED"/>
    <property type="match status" value="1"/>
</dbReference>
<comment type="caution">
    <text evidence="7">The sequence shown here is derived from an EMBL/GenBank/DDBJ whole genome shotgun (WGS) entry which is preliminary data.</text>
</comment>
<protein>
    <recommendedName>
        <fullName evidence="4">Putative phospholipase</fullName>
        <ecNumber evidence="4">3.1.1.47</ecNumber>
    </recommendedName>
</protein>
<keyword evidence="2 4" id="KW-0442">Lipid degradation</keyword>
<dbReference type="PANTHER" id="PTHR10272">
    <property type="entry name" value="PLATELET-ACTIVATING FACTOR ACETYLHYDROLASE"/>
    <property type="match status" value="1"/>
</dbReference>
<evidence type="ECO:0000256" key="1">
    <source>
        <dbReference type="ARBA" id="ARBA00022801"/>
    </source>
</evidence>
<dbReference type="EC" id="3.1.1.47" evidence="4"/>
<dbReference type="Pfam" id="PF03403">
    <property type="entry name" value="PAF-AH_p_II"/>
    <property type="match status" value="1"/>
</dbReference>
<feature type="active site" description="Charge relay system" evidence="5">
    <location>
        <position position="449"/>
    </location>
</feature>
<comment type="catalytic activity">
    <reaction evidence="4">
        <text>a 1-O-alkyl-2-acetyl-sn-glycero-3-phosphocholine + H2O = a 1-O-alkyl-sn-glycero-3-phosphocholine + acetate + H(+)</text>
        <dbReference type="Rhea" id="RHEA:17777"/>
        <dbReference type="ChEBI" id="CHEBI:15377"/>
        <dbReference type="ChEBI" id="CHEBI:15378"/>
        <dbReference type="ChEBI" id="CHEBI:30089"/>
        <dbReference type="ChEBI" id="CHEBI:30909"/>
        <dbReference type="ChEBI" id="CHEBI:36707"/>
        <dbReference type="EC" id="3.1.1.47"/>
    </reaction>
</comment>
<evidence type="ECO:0000256" key="5">
    <source>
        <dbReference type="PIRSR" id="PIRSR018169-1"/>
    </source>
</evidence>
<dbReference type="Proteomes" id="UP000076580">
    <property type="component" value="Chromosome 01"/>
</dbReference>
<dbReference type="RefSeq" id="XP_040658262.1">
    <property type="nucleotide sequence ID" value="XM_040797379.1"/>
</dbReference>
<evidence type="ECO:0000256" key="6">
    <source>
        <dbReference type="SAM" id="MobiDB-lite"/>
    </source>
</evidence>
<feature type="active site" description="Nucleophile" evidence="5">
    <location>
        <position position="361"/>
    </location>
</feature>
<name>A0A151GP96_DRECN</name>
<dbReference type="Gene3D" id="3.40.50.1820">
    <property type="entry name" value="alpha/beta hydrolase"/>
    <property type="match status" value="1"/>
</dbReference>
<accession>A0A151GP96</accession>
<dbReference type="InterPro" id="IPR016715">
    <property type="entry name" value="PAF_acetylhydro_eukaryote"/>
</dbReference>
<comment type="similarity">
    <text evidence="4">Belongs to the serine esterase family.</text>
</comment>
<gene>
    <name evidence="7" type="ORF">DCS_00037</name>
</gene>